<dbReference type="Gene3D" id="1.50.10.100">
    <property type="entry name" value="Chondroitin AC/alginate lyase"/>
    <property type="match status" value="1"/>
</dbReference>
<dbReference type="AlphaFoldDB" id="A0A1B3BBI3"/>
<evidence type="ECO:0000313" key="7">
    <source>
        <dbReference type="EMBL" id="AOE50146.1"/>
    </source>
</evidence>
<dbReference type="Proteomes" id="UP000094147">
    <property type="component" value="Chromosome"/>
</dbReference>
<dbReference type="InterPro" id="IPR012480">
    <property type="entry name" value="Hepar_II_III_C"/>
</dbReference>
<keyword evidence="2" id="KW-0732">Signal</keyword>
<evidence type="ECO:0000256" key="1">
    <source>
        <dbReference type="ARBA" id="ARBA00004418"/>
    </source>
</evidence>
<feature type="domain" description="Heparinase II/III-like C-terminal" evidence="5">
    <location>
        <begin position="320"/>
        <end position="542"/>
    </location>
</feature>
<evidence type="ECO:0000256" key="3">
    <source>
        <dbReference type="ARBA" id="ARBA00022764"/>
    </source>
</evidence>
<keyword evidence="4" id="KW-0456">Lyase</keyword>
<evidence type="ECO:0000259" key="6">
    <source>
        <dbReference type="Pfam" id="PF16889"/>
    </source>
</evidence>
<feature type="domain" description="Heparin-sulfate lyase N-terminal" evidence="6">
    <location>
        <begin position="157"/>
        <end position="302"/>
    </location>
</feature>
<name>A0A1B3BBI3_9GAMM</name>
<sequence>MKRFLLYYHTLKHLKLKQILFQIKYRLVAPKIKPYSHKEVIRRKLQLSFPVRGKAGWDLEHNASFLNQTIYVNTEKSWKVEASDLWLYNLHYFDDLNVYESAELEPFYSSLIENWILTVSQDSNSVALDPYPTSLRLVNWCKYIWRHNINNENWNRSIYEQSNLLRRNLEYHLLANHLFANGKALIFVGIFFGEKFGEKFLQLGLNIIEQQVAEQFLPDGGHFERSPMYHNILLWDLLDLVFLAKKTQGIIPDPYVNLWKDTLVKALSWMDAMQHPDGDIAFFNDSTLGVAPKSEDIKNYAKLLGLETSFKNNKPGGLYYLNNSGFISVVKPSFKLIADVGDASPRYQPGHSHAESLSFELSVNDQRVFVNSGISQYGNDSIRQLQRATISHNTLVPEYCNSSQVWGGFRLAKASHLEHLTLKNNDSIIDCAIRGFWNLKKNGITHSRLFTVNDNGVSINDKISESGLESVVIFKLHPDIEVLTATNNSVSLSVDESTKVEMSIDGGEVTIENSAWYPAFGKEVPTKTVLINVLGNTLVTEISVDNDRNE</sequence>
<dbReference type="InterPro" id="IPR031680">
    <property type="entry name" value="Hepar_II_III_N"/>
</dbReference>
<dbReference type="STRING" id="1144748.KS2013_1434"/>
<protein>
    <submittedName>
        <fullName evidence="7">Uncharacterized protein</fullName>
    </submittedName>
</protein>
<comment type="subcellular location">
    <subcellularLocation>
        <location evidence="1">Periplasm</location>
    </subcellularLocation>
</comment>
<reference evidence="8" key="1">
    <citation type="submission" date="2015-08" db="EMBL/GenBank/DDBJ databases">
        <authorList>
            <person name="Kim K.M."/>
        </authorList>
    </citation>
    <scope>NUCLEOTIDE SEQUENCE [LARGE SCALE GENOMIC DNA]</scope>
    <source>
        <strain evidence="8">KCTC 23892</strain>
    </source>
</reference>
<evidence type="ECO:0000259" key="5">
    <source>
        <dbReference type="Pfam" id="PF07940"/>
    </source>
</evidence>
<organism evidence="7 8">
    <name type="scientific">Kangiella sediminilitoris</name>
    <dbReference type="NCBI Taxonomy" id="1144748"/>
    <lineage>
        <taxon>Bacteria</taxon>
        <taxon>Pseudomonadati</taxon>
        <taxon>Pseudomonadota</taxon>
        <taxon>Gammaproteobacteria</taxon>
        <taxon>Kangiellales</taxon>
        <taxon>Kangiellaceae</taxon>
        <taxon>Kangiella</taxon>
    </lineage>
</organism>
<evidence type="ECO:0000313" key="8">
    <source>
        <dbReference type="Proteomes" id="UP000094147"/>
    </source>
</evidence>
<dbReference type="EMBL" id="CP012418">
    <property type="protein sequence ID" value="AOE50146.1"/>
    <property type="molecule type" value="Genomic_DNA"/>
</dbReference>
<dbReference type="Pfam" id="PF16889">
    <property type="entry name" value="Hepar_II_III_N"/>
    <property type="match status" value="1"/>
</dbReference>
<keyword evidence="8" id="KW-1185">Reference proteome</keyword>
<dbReference type="GO" id="GO:0016829">
    <property type="term" value="F:lyase activity"/>
    <property type="evidence" value="ECO:0007669"/>
    <property type="project" value="UniProtKB-KW"/>
</dbReference>
<dbReference type="OrthoDB" id="9763014at2"/>
<dbReference type="PANTHER" id="PTHR39210">
    <property type="entry name" value="HEPARIN-SULFATE LYASE"/>
    <property type="match status" value="1"/>
</dbReference>
<proteinExistence type="predicted"/>
<dbReference type="SUPFAM" id="SSF48230">
    <property type="entry name" value="Chondroitin AC/alginate lyase"/>
    <property type="match status" value="1"/>
</dbReference>
<dbReference type="Gene3D" id="2.70.98.70">
    <property type="match status" value="1"/>
</dbReference>
<dbReference type="GO" id="GO:0042597">
    <property type="term" value="C:periplasmic space"/>
    <property type="evidence" value="ECO:0007669"/>
    <property type="project" value="UniProtKB-SubCell"/>
</dbReference>
<dbReference type="PANTHER" id="PTHR39210:SF1">
    <property type="entry name" value="HEPARIN-SULFATE LYASE"/>
    <property type="match status" value="1"/>
</dbReference>
<gene>
    <name evidence="7" type="ORF">KS2013_1434</name>
</gene>
<dbReference type="InterPro" id="IPR008929">
    <property type="entry name" value="Chondroitin_lyas"/>
</dbReference>
<evidence type="ECO:0000256" key="4">
    <source>
        <dbReference type="ARBA" id="ARBA00023239"/>
    </source>
</evidence>
<accession>A0A1B3BBI3</accession>
<dbReference type="KEGG" id="ksd:KS2013_1434"/>
<keyword evidence="3" id="KW-0574">Periplasm</keyword>
<evidence type="ECO:0000256" key="2">
    <source>
        <dbReference type="ARBA" id="ARBA00022729"/>
    </source>
</evidence>
<dbReference type="Pfam" id="PF07940">
    <property type="entry name" value="Hepar_II_III_C"/>
    <property type="match status" value="1"/>
</dbReference>
<dbReference type="RefSeq" id="WP_068991858.1">
    <property type="nucleotide sequence ID" value="NZ_CP012418.1"/>
</dbReference>